<dbReference type="Pfam" id="PF01261">
    <property type="entry name" value="AP_endonuc_2"/>
    <property type="match status" value="1"/>
</dbReference>
<organism evidence="2">
    <name type="scientific">marine sediment metagenome</name>
    <dbReference type="NCBI Taxonomy" id="412755"/>
    <lineage>
        <taxon>unclassified sequences</taxon>
        <taxon>metagenomes</taxon>
        <taxon>ecological metagenomes</taxon>
    </lineage>
</organism>
<feature type="non-terminal residue" evidence="2">
    <location>
        <position position="88"/>
    </location>
</feature>
<proteinExistence type="predicted"/>
<sequence length="88" mass="9917">MELSQDILPYIDLAQMIEAELAVFHPPLSALLYSDEEIDAFLQALPLVYDAAKESGVTLAIETLGFYYTEMMLIFDEFPDLKINLDIG</sequence>
<dbReference type="InterPro" id="IPR036237">
    <property type="entry name" value="Xyl_isomerase-like_sf"/>
</dbReference>
<dbReference type="AlphaFoldDB" id="X1AJV3"/>
<dbReference type="EMBL" id="BART01013932">
    <property type="protein sequence ID" value="GAG82850.1"/>
    <property type="molecule type" value="Genomic_DNA"/>
</dbReference>
<feature type="domain" description="Xylose isomerase-like TIM barrel" evidence="1">
    <location>
        <begin position="9"/>
        <end position="88"/>
    </location>
</feature>
<reference evidence="2" key="1">
    <citation type="journal article" date="2014" name="Front. Microbiol.">
        <title>High frequency of phylogenetically diverse reductive dehalogenase-homologous genes in deep subseafloor sedimentary metagenomes.</title>
        <authorList>
            <person name="Kawai M."/>
            <person name="Futagami T."/>
            <person name="Toyoda A."/>
            <person name="Takaki Y."/>
            <person name="Nishi S."/>
            <person name="Hori S."/>
            <person name="Arai W."/>
            <person name="Tsubouchi T."/>
            <person name="Morono Y."/>
            <person name="Uchiyama I."/>
            <person name="Ito T."/>
            <person name="Fujiyama A."/>
            <person name="Inagaki F."/>
            <person name="Takami H."/>
        </authorList>
    </citation>
    <scope>NUCLEOTIDE SEQUENCE</scope>
    <source>
        <strain evidence="2">Expedition CK06-06</strain>
    </source>
</reference>
<dbReference type="InterPro" id="IPR013022">
    <property type="entry name" value="Xyl_isomerase-like_TIM-brl"/>
</dbReference>
<comment type="caution">
    <text evidence="2">The sequence shown here is derived from an EMBL/GenBank/DDBJ whole genome shotgun (WGS) entry which is preliminary data.</text>
</comment>
<dbReference type="Gene3D" id="3.20.20.150">
    <property type="entry name" value="Divalent-metal-dependent TIM barrel enzymes"/>
    <property type="match status" value="1"/>
</dbReference>
<name>X1AJV3_9ZZZZ</name>
<protein>
    <recommendedName>
        <fullName evidence="1">Xylose isomerase-like TIM barrel domain-containing protein</fullName>
    </recommendedName>
</protein>
<dbReference type="SUPFAM" id="SSF51658">
    <property type="entry name" value="Xylose isomerase-like"/>
    <property type="match status" value="1"/>
</dbReference>
<evidence type="ECO:0000313" key="2">
    <source>
        <dbReference type="EMBL" id="GAG82850.1"/>
    </source>
</evidence>
<accession>X1AJV3</accession>
<evidence type="ECO:0000259" key="1">
    <source>
        <dbReference type="Pfam" id="PF01261"/>
    </source>
</evidence>
<gene>
    <name evidence="2" type="ORF">S01H4_28164</name>
</gene>